<organism evidence="1 2">
    <name type="scientific">Salegentibacter flavus</name>
    <dbReference type="NCBI Taxonomy" id="287099"/>
    <lineage>
        <taxon>Bacteria</taxon>
        <taxon>Pseudomonadati</taxon>
        <taxon>Bacteroidota</taxon>
        <taxon>Flavobacteriia</taxon>
        <taxon>Flavobacteriales</taxon>
        <taxon>Flavobacteriaceae</taxon>
        <taxon>Salegentibacter</taxon>
    </lineage>
</organism>
<dbReference type="AlphaFoldDB" id="A0A1I5D132"/>
<gene>
    <name evidence="1" type="ORF">SAMN05660413_03119</name>
</gene>
<dbReference type="Pfam" id="PF13528">
    <property type="entry name" value="Glyco_trans_1_3"/>
    <property type="match status" value="1"/>
</dbReference>
<evidence type="ECO:0008006" key="3">
    <source>
        <dbReference type="Google" id="ProtNLM"/>
    </source>
</evidence>
<accession>A0A1I5D132</accession>
<name>A0A1I5D132_9FLAO</name>
<dbReference type="EMBL" id="FOVL01000027">
    <property type="protein sequence ID" value="SFN92924.1"/>
    <property type="molecule type" value="Genomic_DNA"/>
</dbReference>
<evidence type="ECO:0000313" key="2">
    <source>
        <dbReference type="Proteomes" id="UP000199153"/>
    </source>
</evidence>
<reference evidence="1 2" key="1">
    <citation type="submission" date="2016-10" db="EMBL/GenBank/DDBJ databases">
        <authorList>
            <person name="de Groot N.N."/>
        </authorList>
    </citation>
    <scope>NUCLEOTIDE SEQUENCE [LARGE SCALE GENOMIC DNA]</scope>
    <source>
        <strain evidence="1 2">DSM 17794</strain>
    </source>
</reference>
<protein>
    <recommendedName>
        <fullName evidence="3">Glycosyl transferase</fullName>
    </recommendedName>
</protein>
<proteinExistence type="predicted"/>
<dbReference type="STRING" id="287099.SAMN05660413_03119"/>
<evidence type="ECO:0000313" key="1">
    <source>
        <dbReference type="EMBL" id="SFN92924.1"/>
    </source>
</evidence>
<dbReference type="Proteomes" id="UP000199153">
    <property type="component" value="Unassembled WGS sequence"/>
</dbReference>
<dbReference type="RefSeq" id="WP_093411324.1">
    <property type="nucleotide sequence ID" value="NZ_FOVL01000027.1"/>
</dbReference>
<dbReference type="OrthoDB" id="9793805at2"/>
<sequence>MKILYAIQGTGNGHLSRARDIIPILMNIGEVDILISGTQADVALPYPVKYQMKGLGFIFGKKGGVDLWQTFLQNNIKRILREINKVPVEIYDIVINDFEPISAWACYLKRKPCIALSHQCAVLSSKAPLPRHRDRIGKFILKYYAPATARYGFHFEKFNDQTYTPVIRKQVRELFVSNKGHYTVYLPAYSDKKIIKILSRFKAVKWEVFSKHNKKEYSCDNVSIRPINNEAFLASMASSTGILCGAGFETPAEALFLKKKLLVVPMENQYEQHCNAAALQYLGVTVLKNLKKKQYPEIENWLKEERVISVNYPDITQEIIETLLNDHLVSNLSVINRSLLGRVNSSIN</sequence>
<keyword evidence="2" id="KW-1185">Reference proteome</keyword>
<dbReference type="Gene3D" id="3.40.50.2000">
    <property type="entry name" value="Glycogen Phosphorylase B"/>
    <property type="match status" value="1"/>
</dbReference>